<reference evidence="5 6" key="1">
    <citation type="journal article" date="2018" name="Sci. Rep.">
        <title>Characterisation of pathogen-specific regions and novel effector candidates in Fusarium oxysporum f. sp. cepae.</title>
        <authorList>
            <person name="Armitage A.D."/>
            <person name="Taylor A."/>
            <person name="Sobczyk M.K."/>
            <person name="Baxter L."/>
            <person name="Greenfield B.P."/>
            <person name="Bates H.J."/>
            <person name="Wilson F."/>
            <person name="Jackson A.C."/>
            <person name="Ott S."/>
            <person name="Harrison R.J."/>
            <person name="Clarkson J.P."/>
        </authorList>
    </citation>
    <scope>NUCLEOTIDE SEQUENCE [LARGE SCALE GENOMIC DNA]</scope>
    <source>
        <strain evidence="5 6">Fo_A28</strain>
    </source>
</reference>
<comment type="caution">
    <text evidence="5">The sequence shown here is derived from an EMBL/GenBank/DDBJ whole genome shotgun (WGS) entry which is preliminary data.</text>
</comment>
<dbReference type="PROSITE" id="PS50088">
    <property type="entry name" value="ANK_REPEAT"/>
    <property type="match status" value="1"/>
</dbReference>
<gene>
    <name evidence="5" type="ORF">BFJ68_g2450</name>
</gene>
<dbReference type="InterPro" id="IPR029498">
    <property type="entry name" value="HeLo_dom"/>
</dbReference>
<organism evidence="5 6">
    <name type="scientific">Fusarium oxysporum</name>
    <name type="common">Fusarium vascular wilt</name>
    <dbReference type="NCBI Taxonomy" id="5507"/>
    <lineage>
        <taxon>Eukaryota</taxon>
        <taxon>Fungi</taxon>
        <taxon>Dikarya</taxon>
        <taxon>Ascomycota</taxon>
        <taxon>Pezizomycotina</taxon>
        <taxon>Sordariomycetes</taxon>
        <taxon>Hypocreomycetidae</taxon>
        <taxon>Hypocreales</taxon>
        <taxon>Nectriaceae</taxon>
        <taxon>Fusarium</taxon>
        <taxon>Fusarium oxysporum species complex</taxon>
    </lineage>
</organism>
<dbReference type="InterPro" id="IPR056884">
    <property type="entry name" value="NPHP3-like_N"/>
</dbReference>
<feature type="repeat" description="ANK" evidence="2">
    <location>
        <begin position="727"/>
        <end position="759"/>
    </location>
</feature>
<dbReference type="InterPro" id="IPR027417">
    <property type="entry name" value="P-loop_NTPase"/>
</dbReference>
<evidence type="ECO:0000256" key="1">
    <source>
        <dbReference type="ARBA" id="ARBA00022737"/>
    </source>
</evidence>
<dbReference type="SUPFAM" id="SSF48403">
    <property type="entry name" value="Ankyrin repeat"/>
    <property type="match status" value="1"/>
</dbReference>
<dbReference type="VEuPathDB" id="FungiDB:FOC1_g10007876"/>
<dbReference type="VEuPathDB" id="FungiDB:FOMG_06018"/>
<dbReference type="Gene3D" id="1.25.40.20">
    <property type="entry name" value="Ankyrin repeat-containing domain"/>
    <property type="match status" value="1"/>
</dbReference>
<sequence>MEVTGLAVGVVGLAGLFSVCLDSLSRFQSYRESNSETHVLDTRFRAARVRFEQWGLSVGISNGRLQPDHHHGLDNKETADLLESILQIIAKTVCDESILQRGRTGPRIQNGQFGGLWQSRSKRLKWALGGQESRNEQVDIFEKLVQQLHNLIPPEDKSQDYEGLESTAWVEDIRQMLTNIEEGIRCEMQRDVLSWVGRPPPSDKYEDSLSKRVDTTCEWIFDRPTFKSWLCAADSSRPSLLWINGPAGFGKTVLCAHVVHQLSKGLDTPVAHFFFTSDHESREDPFSALRSWQCQVAAKNHDAFQCIRRAWENDSSGKASRRTLLDLFKQVVTAVPGCVFIADGLDECSQLGNGDTSVARFLRDITNAIAGTDVRLLLISRDEPKIREAFEENKEFFSEYRIGTDDVGADTAAFSQSVVDRKLSKKSEGFRSAISEAMTVRCQGQFLWIKMQEESLRNGMSKKRLHEVVENTPSGLDQLYDHNWNRIMNMSDWDRDRAFALLRWTAFTFHPLNVYQVTEAVLITQFGELDLDEYPENVDDEYVRTEIIGLCGPLVEVLDDSKLSSPGNRTLHIPHFSVRQYLVGHLPAPAWMQANQILNRQCETVHHLAIARACVQYLSLSQVWEPDNDPDSSPKSLLLYTVLYWMRHAMLGFMDPSLLELSKSFLQYKIHVKSLVDFLGKLEKPSFERTSILHPRLHPFEYLLYNKWISMADHLTEDAAINEIGALGRPPFSSACESGSAESVNMLIRRGADLSITDVIGPMYLRLAAIFGFENIVRILGGFKS</sequence>
<dbReference type="SUPFAM" id="SSF52540">
    <property type="entry name" value="P-loop containing nucleoside triphosphate hydrolases"/>
    <property type="match status" value="1"/>
</dbReference>
<evidence type="ECO:0000313" key="5">
    <source>
        <dbReference type="EMBL" id="RKL21181.1"/>
    </source>
</evidence>
<dbReference type="VEuPathDB" id="FungiDB:FOZG_06169"/>
<dbReference type="Pfam" id="PF14479">
    <property type="entry name" value="HeLo"/>
    <property type="match status" value="1"/>
</dbReference>
<dbReference type="InterPro" id="IPR038305">
    <property type="entry name" value="HeLo_sf"/>
</dbReference>
<dbReference type="Gene3D" id="3.40.50.300">
    <property type="entry name" value="P-loop containing nucleotide triphosphate hydrolases"/>
    <property type="match status" value="1"/>
</dbReference>
<feature type="domain" description="Prion-inhibition and propagation HeLo" evidence="3">
    <location>
        <begin position="5"/>
        <end position="97"/>
    </location>
</feature>
<dbReference type="AlphaFoldDB" id="A0A420PIM2"/>
<evidence type="ECO:0000313" key="6">
    <source>
        <dbReference type="Proteomes" id="UP000285860"/>
    </source>
</evidence>
<feature type="domain" description="Nephrocystin 3-like N-terminal" evidence="4">
    <location>
        <begin position="216"/>
        <end position="381"/>
    </location>
</feature>
<dbReference type="PROSITE" id="PS50297">
    <property type="entry name" value="ANK_REP_REGION"/>
    <property type="match status" value="1"/>
</dbReference>
<dbReference type="VEuPathDB" id="FungiDB:FOC4_g10004195"/>
<dbReference type="InterPro" id="IPR036770">
    <property type="entry name" value="Ankyrin_rpt-contain_sf"/>
</dbReference>
<accession>A0A420PIM2</accession>
<name>A0A420PIM2_FUSOX</name>
<dbReference type="Gene3D" id="1.20.120.1020">
    <property type="entry name" value="Prion-inhibition and propagation, HeLo domain"/>
    <property type="match status" value="1"/>
</dbReference>
<keyword evidence="2" id="KW-0040">ANK repeat</keyword>
<keyword evidence="1" id="KW-0677">Repeat</keyword>
<protein>
    <submittedName>
        <fullName evidence="5">Uncharacterized protein</fullName>
    </submittedName>
</protein>
<evidence type="ECO:0000259" key="4">
    <source>
        <dbReference type="Pfam" id="PF24883"/>
    </source>
</evidence>
<dbReference type="InterPro" id="IPR002110">
    <property type="entry name" value="Ankyrin_rpt"/>
</dbReference>
<dbReference type="Pfam" id="PF24883">
    <property type="entry name" value="NPHP3_N"/>
    <property type="match status" value="1"/>
</dbReference>
<dbReference type="EMBL" id="MRCY01000007">
    <property type="protein sequence ID" value="RKL21181.1"/>
    <property type="molecule type" value="Genomic_DNA"/>
</dbReference>
<evidence type="ECO:0000259" key="3">
    <source>
        <dbReference type="Pfam" id="PF14479"/>
    </source>
</evidence>
<dbReference type="Proteomes" id="UP000285860">
    <property type="component" value="Unassembled WGS sequence"/>
</dbReference>
<proteinExistence type="predicted"/>
<dbReference type="PANTHER" id="PTHR10039:SF14">
    <property type="entry name" value="NACHT DOMAIN-CONTAINING PROTEIN"/>
    <property type="match status" value="1"/>
</dbReference>
<evidence type="ECO:0000256" key="2">
    <source>
        <dbReference type="PROSITE-ProRule" id="PRU00023"/>
    </source>
</evidence>
<dbReference type="VEuPathDB" id="FungiDB:FOXG_21874"/>
<dbReference type="VEuPathDB" id="FungiDB:FOIG_02402"/>
<dbReference type="PANTHER" id="PTHR10039">
    <property type="entry name" value="AMELOGENIN"/>
    <property type="match status" value="1"/>
</dbReference>
<dbReference type="VEuPathDB" id="FungiDB:HZS61_009139"/>